<evidence type="ECO:0000259" key="2">
    <source>
        <dbReference type="Pfam" id="PF13490"/>
    </source>
</evidence>
<reference evidence="3 4" key="1">
    <citation type="journal article" date="2019" name="Nat. Microbiol.">
        <title>Mediterranean grassland soil C-N compound turnover is dependent on rainfall and depth, and is mediated by genomically divergent microorganisms.</title>
        <authorList>
            <person name="Diamond S."/>
            <person name="Andeer P.F."/>
            <person name="Li Z."/>
            <person name="Crits-Christoph A."/>
            <person name="Burstein D."/>
            <person name="Anantharaman K."/>
            <person name="Lane K.R."/>
            <person name="Thomas B.C."/>
            <person name="Pan C."/>
            <person name="Northen T.R."/>
            <person name="Banfield J.F."/>
        </authorList>
    </citation>
    <scope>NUCLEOTIDE SEQUENCE [LARGE SCALE GENOMIC DNA]</scope>
    <source>
        <strain evidence="3">WS_10</strain>
    </source>
</reference>
<organism evidence="3 4">
    <name type="scientific">Eiseniibacteriota bacterium</name>
    <dbReference type="NCBI Taxonomy" id="2212470"/>
    <lineage>
        <taxon>Bacteria</taxon>
        <taxon>Candidatus Eiseniibacteriota</taxon>
    </lineage>
</organism>
<protein>
    <submittedName>
        <fullName evidence="3">Anti-sigma factor</fullName>
    </submittedName>
</protein>
<accession>A0A538U849</accession>
<keyword evidence="1" id="KW-1133">Transmembrane helix</keyword>
<feature type="transmembrane region" description="Helical" evidence="1">
    <location>
        <begin position="89"/>
        <end position="109"/>
    </location>
</feature>
<evidence type="ECO:0000256" key="1">
    <source>
        <dbReference type="SAM" id="Phobius"/>
    </source>
</evidence>
<sequence>MQCREVIDRLSPFLDDELDPMVSREIADHVASCASCSAALERQRKLSEDIRARLEYHHAPDTLRARIRRDARAASRTVPGARAHSVTPWSWLGAAAAFAVVVGIGWVAVHGTGETQSAAIVREAVSDHVRSLMADHLADVASTDQHTVKPWFNGKLDFSPPVSDFAAEGYPLIGGRLDYLAGHTVAALVYQRRKHVINAFVWAAPNDRDGISPPATRQGFHVIRAAHAGMTFCLVSDLNPEELESFARMVTGTTAQRL</sequence>
<proteinExistence type="predicted"/>
<keyword evidence="1" id="KW-0812">Transmembrane</keyword>
<gene>
    <name evidence="3" type="ORF">E6K80_03705</name>
</gene>
<dbReference type="Pfam" id="PF13490">
    <property type="entry name" value="zf-HC2"/>
    <property type="match status" value="1"/>
</dbReference>
<dbReference type="InterPro" id="IPR027383">
    <property type="entry name" value="Znf_put"/>
</dbReference>
<comment type="caution">
    <text evidence="3">The sequence shown here is derived from an EMBL/GenBank/DDBJ whole genome shotgun (WGS) entry which is preliminary data.</text>
</comment>
<keyword evidence="1" id="KW-0472">Membrane</keyword>
<evidence type="ECO:0000313" key="3">
    <source>
        <dbReference type="EMBL" id="TMQ72074.1"/>
    </source>
</evidence>
<dbReference type="Proteomes" id="UP000319836">
    <property type="component" value="Unassembled WGS sequence"/>
</dbReference>
<dbReference type="AlphaFoldDB" id="A0A538U849"/>
<name>A0A538U849_UNCEI</name>
<dbReference type="EMBL" id="VBPA01000079">
    <property type="protein sequence ID" value="TMQ72074.1"/>
    <property type="molecule type" value="Genomic_DNA"/>
</dbReference>
<feature type="domain" description="Putative zinc-finger" evidence="2">
    <location>
        <begin position="3"/>
        <end position="36"/>
    </location>
</feature>
<evidence type="ECO:0000313" key="4">
    <source>
        <dbReference type="Proteomes" id="UP000319836"/>
    </source>
</evidence>